<dbReference type="PANTHER" id="PTHR45890:SF1">
    <property type="entry name" value="AARF DOMAIN CONTAINING KINASE 2"/>
    <property type="match status" value="1"/>
</dbReference>
<dbReference type="CDD" id="cd13971">
    <property type="entry name" value="ADCK2-like"/>
    <property type="match status" value="1"/>
</dbReference>
<keyword evidence="4" id="KW-1185">Reference proteome</keyword>
<dbReference type="AlphaFoldDB" id="A0A8T2VJY2"/>
<dbReference type="EMBL" id="CM035406">
    <property type="protein sequence ID" value="KAH7445875.1"/>
    <property type="molecule type" value="Genomic_DNA"/>
</dbReference>
<name>A0A8T2VJY2_CERRI</name>
<evidence type="ECO:0000259" key="2">
    <source>
        <dbReference type="Pfam" id="PF03109"/>
    </source>
</evidence>
<comment type="caution">
    <text evidence="3">The sequence shown here is derived from an EMBL/GenBank/DDBJ whole genome shotgun (WGS) entry which is preliminary data.</text>
</comment>
<dbReference type="PANTHER" id="PTHR45890">
    <property type="entry name" value="AARF DOMAIN CONTAINING KINASE 2 (PREDICTED)"/>
    <property type="match status" value="1"/>
</dbReference>
<accession>A0A8T2VJY2</accession>
<dbReference type="OrthoDB" id="1290869at2759"/>
<dbReference type="InterPro" id="IPR004147">
    <property type="entry name" value="ABC1_dom"/>
</dbReference>
<protein>
    <recommendedName>
        <fullName evidence="2">ABC1 atypical kinase-like domain-containing protein</fullName>
    </recommendedName>
</protein>
<sequence>MKFSLAVCGNRFMTRSRLLFGRASISSISPFRRAGGEGATFSTFFNFRLSKNLKTRIKRALAVDSRSIIVFSQRLASNQGKVGVSAALLGSFRRHAVSGCRRSSWRNNAHAFRVLEYYSSLPVCKFVKHPQNPLKYRQQHVAPGGECGSIISRNTRLFNDVMFSRAFSRMHGFVLEASPFQRLCNACVTKQFDWTSWWRAVSKKVFSASSPNMQVSPMIELFLKAFSLSSTRLHVPLGITAILMGTHKVTHAQGHASSYRSSPYVFQSLLSFLELCIILVRSLYLWLLFMPSFITAPLASMFGGRFRQAWLHLVHRTLELAGAAFIKWGQWAATRPDLFPRDLCAELSKLHANAPAHNFSHTVQMVERAFGKRLSDIFSEFEERPVASGSIAQVHKATLRNAGSLDKKKGPMTVAVKVRHPGVSDVIRRDFIIINWAANLSTLIPGLKWLRLDESVRQFAVFMLTQVDLAREAAHLSRFLYNFRSWKDVSFPRPVYPLVHPAVLVETYEHGESVSNFIEFSEESHVNRRLAHIGTHTFLKMLLIDNFIHADMHPGNILVRLHRQTKEKELTKRKTSISRTQPHLVFLDVGLTAELSNKDRGTLLEFFKAVALRDGRTAAQCTLDFCSNQSCPNPEAFREELEKSFKFWGSREADVIHPGECMQELLEQVRRHKVNIDGNVCTVMVTIMVLEGWQRKLDPEFSIMQTLQNLLFKQDLAESLAYTMNGIMAP</sequence>
<proteinExistence type="inferred from homology"/>
<evidence type="ECO:0000313" key="4">
    <source>
        <dbReference type="Proteomes" id="UP000825935"/>
    </source>
</evidence>
<dbReference type="EMBL" id="CM035406">
    <property type="protein sequence ID" value="KAH7445874.1"/>
    <property type="molecule type" value="Genomic_DNA"/>
</dbReference>
<dbReference type="InterPro" id="IPR052402">
    <property type="entry name" value="ADCK_kinase"/>
</dbReference>
<dbReference type="InterPro" id="IPR044095">
    <property type="entry name" value="ADCK2_dom"/>
</dbReference>
<dbReference type="SUPFAM" id="SSF56112">
    <property type="entry name" value="Protein kinase-like (PK-like)"/>
    <property type="match status" value="1"/>
</dbReference>
<evidence type="ECO:0000256" key="1">
    <source>
        <dbReference type="ARBA" id="ARBA00009670"/>
    </source>
</evidence>
<feature type="domain" description="ABC1 atypical kinase-like" evidence="2">
    <location>
        <begin position="349"/>
        <end position="620"/>
    </location>
</feature>
<dbReference type="Proteomes" id="UP000825935">
    <property type="component" value="Chromosome 1"/>
</dbReference>
<comment type="similarity">
    <text evidence="1">Belongs to the protein kinase superfamily. ADCK protein kinase family.</text>
</comment>
<organism evidence="3 4">
    <name type="scientific">Ceratopteris richardii</name>
    <name type="common">Triangle waterfern</name>
    <dbReference type="NCBI Taxonomy" id="49495"/>
    <lineage>
        <taxon>Eukaryota</taxon>
        <taxon>Viridiplantae</taxon>
        <taxon>Streptophyta</taxon>
        <taxon>Embryophyta</taxon>
        <taxon>Tracheophyta</taxon>
        <taxon>Polypodiopsida</taxon>
        <taxon>Polypodiidae</taxon>
        <taxon>Polypodiales</taxon>
        <taxon>Pteridineae</taxon>
        <taxon>Pteridaceae</taxon>
        <taxon>Parkerioideae</taxon>
        <taxon>Ceratopteris</taxon>
    </lineage>
</organism>
<reference evidence="3" key="1">
    <citation type="submission" date="2021-08" db="EMBL/GenBank/DDBJ databases">
        <title>WGS assembly of Ceratopteris richardii.</title>
        <authorList>
            <person name="Marchant D.B."/>
            <person name="Chen G."/>
            <person name="Jenkins J."/>
            <person name="Shu S."/>
            <person name="Leebens-Mack J."/>
            <person name="Grimwood J."/>
            <person name="Schmutz J."/>
            <person name="Soltis P."/>
            <person name="Soltis D."/>
            <person name="Chen Z.-H."/>
        </authorList>
    </citation>
    <scope>NUCLEOTIDE SEQUENCE</scope>
    <source>
        <strain evidence="3">Whitten #5841</strain>
        <tissue evidence="3">Leaf</tissue>
    </source>
</reference>
<evidence type="ECO:0000313" key="3">
    <source>
        <dbReference type="EMBL" id="KAH7445875.1"/>
    </source>
</evidence>
<dbReference type="InterPro" id="IPR011009">
    <property type="entry name" value="Kinase-like_dom_sf"/>
</dbReference>
<gene>
    <name evidence="3" type="ORF">KP509_01G027100</name>
</gene>
<dbReference type="Pfam" id="PF03109">
    <property type="entry name" value="ABC1"/>
    <property type="match status" value="1"/>
</dbReference>